<sequence length="182" mass="21092">MLYVHQSLRVPFDPNAILRDQVVEIMQDHLAFGIRPVIWPTHKKPYPYWADQAYPWPRGYKFGTLPPVMVSNYLMANEFKNNESDEVITEETEEVACVLECGEGTSSGGQLTHGNSDELDDGMMDIEEEIDLEADRRIRRILYNNLLRQLCQKVNLVVYLLVNNLEDHLITMSYMECPKGRK</sequence>
<reference evidence="2" key="1">
    <citation type="submission" date="2024-07" db="EMBL/GenBank/DDBJ databases">
        <title>Two chromosome-level genome assemblies of Korean endemic species Abeliophyllum distichum and Forsythia ovata (Oleaceae).</title>
        <authorList>
            <person name="Jang H."/>
        </authorList>
    </citation>
    <scope>NUCLEOTIDE SEQUENCE [LARGE SCALE GENOMIC DNA]</scope>
</reference>
<accession>A0ABD1Q6D0</accession>
<gene>
    <name evidence="1" type="ORF">Adt_39518</name>
</gene>
<evidence type="ECO:0000313" key="2">
    <source>
        <dbReference type="Proteomes" id="UP001604336"/>
    </source>
</evidence>
<protein>
    <submittedName>
        <fullName evidence="1">Uncharacterized protein</fullName>
    </submittedName>
</protein>
<evidence type="ECO:0000313" key="1">
    <source>
        <dbReference type="EMBL" id="KAL2471382.1"/>
    </source>
</evidence>
<proteinExistence type="predicted"/>
<dbReference type="Proteomes" id="UP001604336">
    <property type="component" value="Unassembled WGS sequence"/>
</dbReference>
<keyword evidence="2" id="KW-1185">Reference proteome</keyword>
<comment type="caution">
    <text evidence="1">The sequence shown here is derived from an EMBL/GenBank/DDBJ whole genome shotgun (WGS) entry which is preliminary data.</text>
</comment>
<name>A0ABD1Q6D0_9LAMI</name>
<organism evidence="1 2">
    <name type="scientific">Abeliophyllum distichum</name>
    <dbReference type="NCBI Taxonomy" id="126358"/>
    <lineage>
        <taxon>Eukaryota</taxon>
        <taxon>Viridiplantae</taxon>
        <taxon>Streptophyta</taxon>
        <taxon>Embryophyta</taxon>
        <taxon>Tracheophyta</taxon>
        <taxon>Spermatophyta</taxon>
        <taxon>Magnoliopsida</taxon>
        <taxon>eudicotyledons</taxon>
        <taxon>Gunneridae</taxon>
        <taxon>Pentapetalae</taxon>
        <taxon>asterids</taxon>
        <taxon>lamiids</taxon>
        <taxon>Lamiales</taxon>
        <taxon>Oleaceae</taxon>
        <taxon>Forsythieae</taxon>
        <taxon>Abeliophyllum</taxon>
    </lineage>
</organism>
<dbReference type="EMBL" id="JBFOLK010000012">
    <property type="protein sequence ID" value="KAL2471382.1"/>
    <property type="molecule type" value="Genomic_DNA"/>
</dbReference>
<dbReference type="AlphaFoldDB" id="A0ABD1Q6D0"/>